<evidence type="ECO:0000256" key="2">
    <source>
        <dbReference type="SAM" id="SignalP"/>
    </source>
</evidence>
<dbReference type="AlphaFoldDB" id="V2TLF7"/>
<gene>
    <name evidence="3" type="ORF">P256_02443</name>
</gene>
<dbReference type="OrthoDB" id="6712999at2"/>
<name>V2TLF7_9GAMM</name>
<accession>V2TLF7</accession>
<feature type="compositionally biased region" description="Polar residues" evidence="1">
    <location>
        <begin position="29"/>
        <end position="81"/>
    </location>
</feature>
<sequence>MKKLVLMSLTVAGFALSAVGCASQKAEEPTNTMPASSVVSTQNNDAATVSSAPVASNDASSQSTVPQSSTGASDVATTMAQ</sequence>
<reference evidence="3 4" key="1">
    <citation type="submission" date="2013-10" db="EMBL/GenBank/DDBJ databases">
        <title>The Genome Sequence of Acinetobacter nectaris CIP 110549.</title>
        <authorList>
            <consortium name="The Broad Institute Genomics Platform"/>
            <consortium name="The Broad Institute Genome Sequencing Center for Infectious Disease"/>
            <person name="Cerqueira G."/>
            <person name="Feldgarden M."/>
            <person name="Courvalin P."/>
            <person name="Grillot-Courvalin C."/>
            <person name="Clermont D."/>
            <person name="Rocha E."/>
            <person name="Yoon E.-J."/>
            <person name="Nemec A."/>
            <person name="Young S.K."/>
            <person name="Zeng Q."/>
            <person name="Gargeya S."/>
            <person name="Fitzgerald M."/>
            <person name="Abouelleil A."/>
            <person name="Alvarado L."/>
            <person name="Berlin A.M."/>
            <person name="Chapman S.B."/>
            <person name="Gainer-Dewar J."/>
            <person name="Goldberg J."/>
            <person name="Gnerre S."/>
            <person name="Griggs A."/>
            <person name="Gujja S."/>
            <person name="Hansen M."/>
            <person name="Howarth C."/>
            <person name="Imamovic A."/>
            <person name="Ireland A."/>
            <person name="Larimer J."/>
            <person name="McCowan C."/>
            <person name="Murphy C."/>
            <person name="Pearson M."/>
            <person name="Poon T.W."/>
            <person name="Priest M."/>
            <person name="Roberts A."/>
            <person name="Saif S."/>
            <person name="Shea T."/>
            <person name="Sykes S."/>
            <person name="Wortman J."/>
            <person name="Nusbaum C."/>
            <person name="Birren B."/>
        </authorList>
    </citation>
    <scope>NUCLEOTIDE SEQUENCE [LARGE SCALE GENOMIC DNA]</scope>
    <source>
        <strain evidence="3 4">CIP 110549</strain>
    </source>
</reference>
<dbReference type="Proteomes" id="UP000023785">
    <property type="component" value="Unassembled WGS sequence"/>
</dbReference>
<evidence type="ECO:0000313" key="3">
    <source>
        <dbReference type="EMBL" id="ESK36650.1"/>
    </source>
</evidence>
<dbReference type="PATRIC" id="fig|1392540.3.peg.2359"/>
<feature type="chain" id="PRO_5004711499" evidence="2">
    <location>
        <begin position="18"/>
        <end position="81"/>
    </location>
</feature>
<feature type="signal peptide" evidence="2">
    <location>
        <begin position="1"/>
        <end position="17"/>
    </location>
</feature>
<evidence type="ECO:0000256" key="1">
    <source>
        <dbReference type="SAM" id="MobiDB-lite"/>
    </source>
</evidence>
<keyword evidence="2" id="KW-0732">Signal</keyword>
<comment type="caution">
    <text evidence="3">The sequence shown here is derived from an EMBL/GenBank/DDBJ whole genome shotgun (WGS) entry which is preliminary data.</text>
</comment>
<protein>
    <submittedName>
        <fullName evidence="3">Uncharacterized protein</fullName>
    </submittedName>
</protein>
<dbReference type="PROSITE" id="PS51257">
    <property type="entry name" value="PROKAR_LIPOPROTEIN"/>
    <property type="match status" value="1"/>
</dbReference>
<dbReference type="EMBL" id="AYER01000012">
    <property type="protein sequence ID" value="ESK36650.1"/>
    <property type="molecule type" value="Genomic_DNA"/>
</dbReference>
<proteinExistence type="predicted"/>
<dbReference type="RefSeq" id="WP_023274052.1">
    <property type="nucleotide sequence ID" value="NZ_KI530738.1"/>
</dbReference>
<keyword evidence="4" id="KW-1185">Reference proteome</keyword>
<organism evidence="3 4">
    <name type="scientific">Acinetobacter nectaris CIP 110549</name>
    <dbReference type="NCBI Taxonomy" id="1392540"/>
    <lineage>
        <taxon>Bacteria</taxon>
        <taxon>Pseudomonadati</taxon>
        <taxon>Pseudomonadota</taxon>
        <taxon>Gammaproteobacteria</taxon>
        <taxon>Moraxellales</taxon>
        <taxon>Moraxellaceae</taxon>
        <taxon>Acinetobacter</taxon>
    </lineage>
</organism>
<feature type="region of interest" description="Disordered" evidence="1">
    <location>
        <begin position="23"/>
        <end position="81"/>
    </location>
</feature>
<dbReference type="HOGENOM" id="CLU_2566118_0_0_6"/>
<evidence type="ECO:0000313" key="4">
    <source>
        <dbReference type="Proteomes" id="UP000023785"/>
    </source>
</evidence>